<name>A0AA39ZPK7_9PEZI</name>
<reference evidence="1" key="1">
    <citation type="submission" date="2023-06" db="EMBL/GenBank/DDBJ databases">
        <title>Genome-scale phylogeny and comparative genomics of the fungal order Sordariales.</title>
        <authorList>
            <consortium name="Lawrence Berkeley National Laboratory"/>
            <person name="Hensen N."/>
            <person name="Bonometti L."/>
            <person name="Westerberg I."/>
            <person name="Brannstrom I.O."/>
            <person name="Guillou S."/>
            <person name="Cros-Aarteil S."/>
            <person name="Calhoun S."/>
            <person name="Haridas S."/>
            <person name="Kuo A."/>
            <person name="Mondo S."/>
            <person name="Pangilinan J."/>
            <person name="Riley R."/>
            <person name="Labutti K."/>
            <person name="Andreopoulos B."/>
            <person name="Lipzen A."/>
            <person name="Chen C."/>
            <person name="Yanf M."/>
            <person name="Daum C."/>
            <person name="Ng V."/>
            <person name="Clum A."/>
            <person name="Steindorff A."/>
            <person name="Ohm R."/>
            <person name="Martin F."/>
            <person name="Silar P."/>
            <person name="Natvig D."/>
            <person name="Lalanne C."/>
            <person name="Gautier V."/>
            <person name="Ament-Velasquez S.L."/>
            <person name="Kruys A."/>
            <person name="Hutchinson M.I."/>
            <person name="Powell A.J."/>
            <person name="Barry K."/>
            <person name="Miller A.N."/>
            <person name="Grigoriev I.V."/>
            <person name="Debuchy R."/>
            <person name="Gladieux P."/>
            <person name="Thoren M.H."/>
            <person name="Johannesson H."/>
        </authorList>
    </citation>
    <scope>NUCLEOTIDE SEQUENCE</scope>
    <source>
        <strain evidence="1">CBS 540.89</strain>
    </source>
</reference>
<keyword evidence="2" id="KW-1185">Reference proteome</keyword>
<gene>
    <name evidence="1" type="ORF">B0T21DRAFT_379016</name>
</gene>
<comment type="caution">
    <text evidence="1">The sequence shown here is derived from an EMBL/GenBank/DDBJ whole genome shotgun (WGS) entry which is preliminary data.</text>
</comment>
<proteinExistence type="predicted"/>
<organism evidence="1 2">
    <name type="scientific">Apiosordaria backusii</name>
    <dbReference type="NCBI Taxonomy" id="314023"/>
    <lineage>
        <taxon>Eukaryota</taxon>
        <taxon>Fungi</taxon>
        <taxon>Dikarya</taxon>
        <taxon>Ascomycota</taxon>
        <taxon>Pezizomycotina</taxon>
        <taxon>Sordariomycetes</taxon>
        <taxon>Sordariomycetidae</taxon>
        <taxon>Sordariales</taxon>
        <taxon>Lasiosphaeriaceae</taxon>
        <taxon>Apiosordaria</taxon>
    </lineage>
</organism>
<dbReference type="Proteomes" id="UP001172159">
    <property type="component" value="Unassembled WGS sequence"/>
</dbReference>
<evidence type="ECO:0000313" key="2">
    <source>
        <dbReference type="Proteomes" id="UP001172159"/>
    </source>
</evidence>
<dbReference type="InterPro" id="IPR038921">
    <property type="entry name" value="YOR389W-like"/>
</dbReference>
<dbReference type="PANTHER" id="PTHR35204:SF1">
    <property type="entry name" value="ENTEROTOXIN"/>
    <property type="match status" value="1"/>
</dbReference>
<dbReference type="EMBL" id="JAUKTV010000029">
    <property type="protein sequence ID" value="KAK0701342.1"/>
    <property type="molecule type" value="Genomic_DNA"/>
</dbReference>
<protein>
    <submittedName>
        <fullName evidence="1">Uncharacterized protein</fullName>
    </submittedName>
</protein>
<dbReference type="AlphaFoldDB" id="A0AA39ZPK7"/>
<accession>A0AA39ZPK7</accession>
<sequence>MRQWGASLNHNGLSTFVATVPAGVLLHHGTWRKTPPPGPEWLAFEIEHAEVFAHPRWRFPPPLAISAADSFMLLQRQRGIYFQAENDYQAWRDDEDEDSEGHLQIYRVTKPLRLLYIDGMSAGNTEMGTLDFQDFVLRGDRNANIWDEFGRAKGLCDIVTRWGLQGVIRMEAGFEIIKCDFSDSLELVSVTQRPSSDTPGSGSGWEGYSTVHPMEFVRAVSRRYHGIGASRVALDFSSMVSAMFYPINLTNSDASKQNLPRLEYATDEELHSIGARIKEVVRERLDGKHSTINWQEVTDLIVGRYADRIWFMAERAQSTLEIQGEINHLTNTHVDYGEKKDGYRAALSRCERHYLSSITPETQEDRLILLAMEEVTHAICERLFALRLYIEHEIGHQYNNRAPAAHEDAVLQVLKGSVRHLMKELRWTRWKECTTCSFDEVCFVPMWPFGDKDSYEQPNCRNFSSITNGWYDNRYWDMPKMRHPAKPPSKEDL</sequence>
<dbReference type="PANTHER" id="PTHR35204">
    <property type="entry name" value="YALI0A21131P"/>
    <property type="match status" value="1"/>
</dbReference>
<evidence type="ECO:0000313" key="1">
    <source>
        <dbReference type="EMBL" id="KAK0701342.1"/>
    </source>
</evidence>